<dbReference type="Proteomes" id="UP001197093">
    <property type="component" value="Unassembled WGS sequence"/>
</dbReference>
<name>A0AAD4I0K3_9PEZI</name>
<dbReference type="InterPro" id="IPR052895">
    <property type="entry name" value="HetReg/Transcr_Mod"/>
</dbReference>
<evidence type="ECO:0000313" key="2">
    <source>
        <dbReference type="EMBL" id="KAG7294469.1"/>
    </source>
</evidence>
<evidence type="ECO:0000259" key="1">
    <source>
        <dbReference type="Pfam" id="PF06985"/>
    </source>
</evidence>
<protein>
    <recommendedName>
        <fullName evidence="1">Heterokaryon incompatibility domain-containing protein</fullName>
    </recommendedName>
</protein>
<keyword evidence="3" id="KW-1185">Reference proteome</keyword>
<dbReference type="Pfam" id="PF26639">
    <property type="entry name" value="Het-6_barrel"/>
    <property type="match status" value="1"/>
</dbReference>
<reference evidence="2" key="1">
    <citation type="submission" date="2023-02" db="EMBL/GenBank/DDBJ databases">
        <authorList>
            <person name="Palmer J.M."/>
        </authorList>
    </citation>
    <scope>NUCLEOTIDE SEQUENCE</scope>
    <source>
        <strain evidence="2">FW57</strain>
    </source>
</reference>
<dbReference type="AlphaFoldDB" id="A0AAD4I0K3"/>
<feature type="domain" description="Heterokaryon incompatibility" evidence="1">
    <location>
        <begin position="59"/>
        <end position="224"/>
    </location>
</feature>
<dbReference type="PANTHER" id="PTHR24148">
    <property type="entry name" value="ANKYRIN REPEAT DOMAIN-CONTAINING PROTEIN 39 HOMOLOG-RELATED"/>
    <property type="match status" value="1"/>
</dbReference>
<sequence>MPNPQLQNMDATSCSFKYDVLPGDRGNPHIRLLELLPGKIPEPVRCNLREVPLGRDLGYEGLSYCWGDPTSVNSIYCNGLLFPVAANLLGAVEALREENTPRLLWVDAVCIDQTNIDERNQQVAIMRDIYSRARRTVVWLGPEAEGSNEALAIVPDLLAIRNRKYHGAGRFPAPTGVRSRFSLSPEEIEAEPGLKRLIQNEQARAAFLALLGRPWFSRVWIVQEVTVSFDTTVLCGSLEVPFDDLAQAAFTFDYLDLHVDVGLRRPLDLFWDVWDTRRKHWDRWPNSMFQLLLRHRWCHATDPRDKVYALCGIASDSRAKQLRYAELLGPGWYRSIAPPPLAVVVDEPDYRLTTVESRAHRPAVVGPDWSASDWFKTFRESIKNTLFDFEQGSDFWSPMMETPRPGPRVPPKERVFFLRGGMAGIGRDIKLNKEAALDSEFIPTFQASGDSQADVRVSSVSKTITLSGMVVDVIEEAGELGVKPTAKPVEFLNRVADWAAIASRAHAQVLAQTEPPEQSKGKDLDGNNHVRVSAPHYLRSPDSSAVRAWASTIMGGHIFIHSDAEALAGFDAYRRQLNLQEQRYRHKMRLAMAEFYASGVLAGEDVPAEVIAEYESYDANELRRLLAETTPELSQLRGDPLVDNAKNALGMGINRRFARGAKGYLALVPARGENGDEIVVFKGGHMPVLVRDRKEIIGECYVHGIMQGEVWREELCEKFVIH</sequence>
<accession>A0AAD4I0K3</accession>
<proteinExistence type="predicted"/>
<dbReference type="EMBL" id="JAHCVI010000001">
    <property type="protein sequence ID" value="KAG7294469.1"/>
    <property type="molecule type" value="Genomic_DNA"/>
</dbReference>
<organism evidence="2 3">
    <name type="scientific">Staphylotrichum longicolle</name>
    <dbReference type="NCBI Taxonomy" id="669026"/>
    <lineage>
        <taxon>Eukaryota</taxon>
        <taxon>Fungi</taxon>
        <taxon>Dikarya</taxon>
        <taxon>Ascomycota</taxon>
        <taxon>Pezizomycotina</taxon>
        <taxon>Sordariomycetes</taxon>
        <taxon>Sordariomycetidae</taxon>
        <taxon>Sordariales</taxon>
        <taxon>Chaetomiaceae</taxon>
        <taxon>Staphylotrichum</taxon>
    </lineage>
</organism>
<gene>
    <name evidence="2" type="ORF">NEMBOFW57_004542</name>
</gene>
<comment type="caution">
    <text evidence="2">The sequence shown here is derived from an EMBL/GenBank/DDBJ whole genome shotgun (WGS) entry which is preliminary data.</text>
</comment>
<dbReference type="PANTHER" id="PTHR24148:SF64">
    <property type="entry name" value="HETEROKARYON INCOMPATIBILITY DOMAIN-CONTAINING PROTEIN"/>
    <property type="match status" value="1"/>
</dbReference>
<evidence type="ECO:0000313" key="3">
    <source>
        <dbReference type="Proteomes" id="UP001197093"/>
    </source>
</evidence>
<dbReference type="InterPro" id="IPR010730">
    <property type="entry name" value="HET"/>
</dbReference>
<dbReference type="Pfam" id="PF06985">
    <property type="entry name" value="HET"/>
    <property type="match status" value="1"/>
</dbReference>